<organism evidence="1 2">
    <name type="scientific">Thermococcus siculi</name>
    <dbReference type="NCBI Taxonomy" id="72803"/>
    <lineage>
        <taxon>Archaea</taxon>
        <taxon>Methanobacteriati</taxon>
        <taxon>Methanobacteriota</taxon>
        <taxon>Thermococci</taxon>
        <taxon>Thermococcales</taxon>
        <taxon>Thermococcaceae</taxon>
        <taxon>Thermococcus</taxon>
    </lineage>
</organism>
<dbReference type="RefSeq" id="WP_088856471.1">
    <property type="nucleotide sequence ID" value="NZ_CP015103.1"/>
</dbReference>
<dbReference type="Proteomes" id="UP000250125">
    <property type="component" value="Chromosome"/>
</dbReference>
<dbReference type="EMBL" id="CP015103">
    <property type="protein sequence ID" value="ASJ09237.1"/>
    <property type="molecule type" value="Genomic_DNA"/>
</dbReference>
<accession>A0A2Z2MRC8</accession>
<dbReference type="OrthoDB" id="97152at2157"/>
<keyword evidence="2" id="KW-1185">Reference proteome</keyword>
<evidence type="ECO:0000313" key="1">
    <source>
        <dbReference type="EMBL" id="ASJ09237.1"/>
    </source>
</evidence>
<name>A0A2Z2MRC8_9EURY</name>
<dbReference type="GeneID" id="33318241"/>
<reference evidence="1 2" key="1">
    <citation type="submission" date="2016-04" db="EMBL/GenBank/DDBJ databases">
        <title>Complete genome sequence of Thermococcus siculi type strain RG-20.</title>
        <authorList>
            <person name="Oger P.M."/>
        </authorList>
    </citation>
    <scope>NUCLEOTIDE SEQUENCE [LARGE SCALE GENOMIC DNA]</scope>
    <source>
        <strain evidence="1 2">RG-20</strain>
    </source>
</reference>
<proteinExistence type="predicted"/>
<gene>
    <name evidence="1" type="ORF">A3L11_08355</name>
</gene>
<protein>
    <submittedName>
        <fullName evidence="1">Uncharacterized protein</fullName>
    </submittedName>
</protein>
<dbReference type="KEGG" id="tsl:A3L11_08355"/>
<evidence type="ECO:0000313" key="2">
    <source>
        <dbReference type="Proteomes" id="UP000250125"/>
    </source>
</evidence>
<sequence>MIVERLLHPPYTVLVMDLKKFERDKIIEGFRRRGAHVWKFSGDLDPELEVESFIASTYGGYVYVLRFKGETYLARAEERIRGKDWGEPGSYFVRDENGLKRFLLRELSLKSKLLLDIPSALIWMAIGLGIMSRIEENPVGSFLLIFLGFFFNDIAKVLEYLILGYCKA</sequence>
<dbReference type="AlphaFoldDB" id="A0A2Z2MRC8"/>